<keyword evidence="4" id="KW-0378">Hydrolase</keyword>
<dbReference type="AlphaFoldDB" id="A0A4V1J4L8"/>
<dbReference type="STRING" id="215637.A0A4V1J4L8"/>
<gene>
    <name evidence="8" type="ORF">BJ085DRAFT_31427</name>
</gene>
<keyword evidence="9" id="KW-1185">Reference proteome</keyword>
<dbReference type="GO" id="GO:0046872">
    <property type="term" value="F:metal ion binding"/>
    <property type="evidence" value="ECO:0007669"/>
    <property type="project" value="UniProtKB-KW"/>
</dbReference>
<dbReference type="InterPro" id="IPR008918">
    <property type="entry name" value="HhH2"/>
</dbReference>
<dbReference type="SUPFAM" id="SSF88723">
    <property type="entry name" value="PIN domain-like"/>
    <property type="match status" value="1"/>
</dbReference>
<evidence type="ECO:0000313" key="9">
    <source>
        <dbReference type="Proteomes" id="UP000268162"/>
    </source>
</evidence>
<dbReference type="Gene3D" id="3.40.50.1010">
    <property type="entry name" value="5'-nuclease"/>
    <property type="match status" value="1"/>
</dbReference>
<dbReference type="Proteomes" id="UP000268162">
    <property type="component" value="Unassembled WGS sequence"/>
</dbReference>
<evidence type="ECO:0000259" key="7">
    <source>
        <dbReference type="SMART" id="SM00485"/>
    </source>
</evidence>
<dbReference type="Pfam" id="PF00867">
    <property type="entry name" value="XPG_I"/>
    <property type="match status" value="1"/>
</dbReference>
<dbReference type="InterPro" id="IPR029060">
    <property type="entry name" value="PIN-like_dom_sf"/>
</dbReference>
<dbReference type="SMART" id="SM00485">
    <property type="entry name" value="XPGN"/>
    <property type="match status" value="1"/>
</dbReference>
<dbReference type="Gene3D" id="1.10.150.20">
    <property type="entry name" value="5' to 3' exonuclease, C-terminal subdomain"/>
    <property type="match status" value="1"/>
</dbReference>
<proteinExistence type="predicted"/>
<feature type="domain" description="XPG-I" evidence="6">
    <location>
        <begin position="266"/>
        <end position="325"/>
    </location>
</feature>
<dbReference type="SMART" id="SM00484">
    <property type="entry name" value="XPGI"/>
    <property type="match status" value="1"/>
</dbReference>
<dbReference type="InterPro" id="IPR006086">
    <property type="entry name" value="XPG-I_dom"/>
</dbReference>
<evidence type="ECO:0000256" key="1">
    <source>
        <dbReference type="ARBA" id="ARBA00001946"/>
    </source>
</evidence>
<dbReference type="GO" id="GO:0006281">
    <property type="term" value="P:DNA repair"/>
    <property type="evidence" value="ECO:0007669"/>
    <property type="project" value="UniProtKB-ARBA"/>
</dbReference>
<keyword evidence="2" id="KW-0540">Nuclease</keyword>
<keyword evidence="3" id="KW-0479">Metal-binding</keyword>
<dbReference type="EMBL" id="ML002735">
    <property type="protein sequence ID" value="RKP36009.1"/>
    <property type="molecule type" value="Genomic_DNA"/>
</dbReference>
<evidence type="ECO:0000259" key="6">
    <source>
        <dbReference type="SMART" id="SM00484"/>
    </source>
</evidence>
<dbReference type="GO" id="GO:0017108">
    <property type="term" value="F:5'-flap endonuclease activity"/>
    <property type="evidence" value="ECO:0007669"/>
    <property type="project" value="TreeGrafter"/>
</dbReference>
<evidence type="ECO:0000313" key="8">
    <source>
        <dbReference type="EMBL" id="RKP36009.1"/>
    </source>
</evidence>
<comment type="cofactor">
    <cofactor evidence="1">
        <name>Mg(2+)</name>
        <dbReference type="ChEBI" id="CHEBI:18420"/>
    </cofactor>
</comment>
<dbReference type="GO" id="GO:0003677">
    <property type="term" value="F:DNA binding"/>
    <property type="evidence" value="ECO:0007669"/>
    <property type="project" value="InterPro"/>
</dbReference>
<dbReference type="InterPro" id="IPR006085">
    <property type="entry name" value="XPG_DNA_repair_N"/>
</dbReference>
<dbReference type="InterPro" id="IPR006084">
    <property type="entry name" value="XPG/Rad2"/>
</dbReference>
<dbReference type="GO" id="GO:0005737">
    <property type="term" value="C:cytoplasm"/>
    <property type="evidence" value="ECO:0007669"/>
    <property type="project" value="TreeGrafter"/>
</dbReference>
<dbReference type="PANTHER" id="PTHR11081:SF69">
    <property type="entry name" value="XP-G FAMILY NUCLEASE"/>
    <property type="match status" value="1"/>
</dbReference>
<organism evidence="8 9">
    <name type="scientific">Dimargaris cristalligena</name>
    <dbReference type="NCBI Taxonomy" id="215637"/>
    <lineage>
        <taxon>Eukaryota</taxon>
        <taxon>Fungi</taxon>
        <taxon>Fungi incertae sedis</taxon>
        <taxon>Zoopagomycota</taxon>
        <taxon>Kickxellomycotina</taxon>
        <taxon>Dimargaritomycetes</taxon>
        <taxon>Dimargaritales</taxon>
        <taxon>Dimargaritaceae</taxon>
        <taxon>Dimargaris</taxon>
    </lineage>
</organism>
<dbReference type="PANTHER" id="PTHR11081">
    <property type="entry name" value="FLAP ENDONUCLEASE FAMILY MEMBER"/>
    <property type="match status" value="1"/>
</dbReference>
<dbReference type="SUPFAM" id="SSF47807">
    <property type="entry name" value="5' to 3' exonuclease, C-terminal subdomain"/>
    <property type="match status" value="1"/>
</dbReference>
<protein>
    <submittedName>
        <fullName evidence="8">PIN domain-like protein</fullName>
    </submittedName>
</protein>
<accession>A0A4V1J4L8</accession>
<dbReference type="GO" id="GO:0008409">
    <property type="term" value="F:5'-3' exonuclease activity"/>
    <property type="evidence" value="ECO:0007669"/>
    <property type="project" value="TreeGrafter"/>
</dbReference>
<dbReference type="Pfam" id="PF00752">
    <property type="entry name" value="XPG_N"/>
    <property type="match status" value="1"/>
</dbReference>
<dbReference type="SMART" id="SM00279">
    <property type="entry name" value="HhH2"/>
    <property type="match status" value="1"/>
</dbReference>
<evidence type="ECO:0000256" key="2">
    <source>
        <dbReference type="ARBA" id="ARBA00022722"/>
    </source>
</evidence>
<keyword evidence="5" id="KW-0460">Magnesium</keyword>
<evidence type="ECO:0000256" key="3">
    <source>
        <dbReference type="ARBA" id="ARBA00022723"/>
    </source>
</evidence>
<name>A0A4V1J4L8_9FUNG</name>
<sequence length="492" mass="55313">MGVKGIIPFLRRTVPGCLTEQHISAYRSKALAIDGNLFLMKFLRSEAIMRPFSDDTDLANPNPEAQLLVDQRHLYGFFQLVRSLQRYNITPLVIFDDHRRPTEKKKEGEKRAAALKELETRIEDETFRTKVTKALQHIGDCIAGQSIELLKRHHTKLMRAKPMKAIRLTKPENLTRKTTANQLCLQLKRIHSYILYEEAMVRQKSTSASKMRRQIVKLQRSLYQSIVYQDMDQISPQTVDHAQTMVIPSILPSKKPPTTKPDKEKTAESEALCAALCDATITAGTLSEDTDVLLLGSGPLLRNYQPSSGRLNSVDPRAVRTELGFTDRQFIDFCILCGTDFCSSINKVGPITAHQLIVEYGDIETILEKCPHLVPRDDFTYKSARKMLQPSTASIPSLFLQSTRFTRRESRQLPQYLARHNLVYTPMEVVDETKDSAGGDTLFEFANEVNTDTAQVQSALAELDAVSSPSGLSFPGLALDQEPMANINETAV</sequence>
<dbReference type="PRINTS" id="PR00853">
    <property type="entry name" value="XPGRADSUPER"/>
</dbReference>
<evidence type="ECO:0000256" key="5">
    <source>
        <dbReference type="ARBA" id="ARBA00022842"/>
    </source>
</evidence>
<reference evidence="9" key="1">
    <citation type="journal article" date="2018" name="Nat. Microbiol.">
        <title>Leveraging single-cell genomics to expand the fungal tree of life.</title>
        <authorList>
            <person name="Ahrendt S.R."/>
            <person name="Quandt C.A."/>
            <person name="Ciobanu D."/>
            <person name="Clum A."/>
            <person name="Salamov A."/>
            <person name="Andreopoulos B."/>
            <person name="Cheng J.F."/>
            <person name="Woyke T."/>
            <person name="Pelin A."/>
            <person name="Henrissat B."/>
            <person name="Reynolds N.K."/>
            <person name="Benny G.L."/>
            <person name="Smith M.E."/>
            <person name="James T.Y."/>
            <person name="Grigoriev I.V."/>
        </authorList>
    </citation>
    <scope>NUCLEOTIDE SEQUENCE [LARGE SCALE GENOMIC DNA]</scope>
    <source>
        <strain evidence="9">RSA 468</strain>
    </source>
</reference>
<dbReference type="GO" id="GO:0005634">
    <property type="term" value="C:nucleus"/>
    <property type="evidence" value="ECO:0007669"/>
    <property type="project" value="TreeGrafter"/>
</dbReference>
<feature type="domain" description="XPG N-terminal" evidence="7">
    <location>
        <begin position="1"/>
        <end position="118"/>
    </location>
</feature>
<evidence type="ECO:0000256" key="4">
    <source>
        <dbReference type="ARBA" id="ARBA00022801"/>
    </source>
</evidence>
<dbReference type="InterPro" id="IPR036279">
    <property type="entry name" value="5-3_exonuclease_C_sf"/>
</dbReference>